<feature type="compositionally biased region" description="Low complexity" evidence="1">
    <location>
        <begin position="36"/>
        <end position="59"/>
    </location>
</feature>
<evidence type="ECO:0000313" key="4">
    <source>
        <dbReference type="Proteomes" id="UP000654075"/>
    </source>
</evidence>
<keyword evidence="4" id="KW-1185">Reference proteome</keyword>
<dbReference type="AlphaFoldDB" id="A0A813FBP6"/>
<organism evidence="2 4">
    <name type="scientific">Polarella glacialis</name>
    <name type="common">Dinoflagellate</name>
    <dbReference type="NCBI Taxonomy" id="89957"/>
    <lineage>
        <taxon>Eukaryota</taxon>
        <taxon>Sar</taxon>
        <taxon>Alveolata</taxon>
        <taxon>Dinophyceae</taxon>
        <taxon>Suessiales</taxon>
        <taxon>Suessiaceae</taxon>
        <taxon>Polarella</taxon>
    </lineage>
</organism>
<evidence type="ECO:0000313" key="3">
    <source>
        <dbReference type="EMBL" id="CAE8705673.1"/>
    </source>
</evidence>
<protein>
    <submittedName>
        <fullName evidence="2">Uncharacterized protein</fullName>
    </submittedName>
</protein>
<accession>A0A813FBP6</accession>
<dbReference type="Proteomes" id="UP000626109">
    <property type="component" value="Unassembled WGS sequence"/>
</dbReference>
<comment type="caution">
    <text evidence="2">The sequence shown here is derived from an EMBL/GenBank/DDBJ whole genome shotgun (WGS) entry which is preliminary data.</text>
</comment>
<dbReference type="Proteomes" id="UP000654075">
    <property type="component" value="Unassembled WGS sequence"/>
</dbReference>
<gene>
    <name evidence="2" type="ORF">PGLA1383_LOCUS27018</name>
    <name evidence="3" type="ORF">PGLA2088_LOCUS33823</name>
</gene>
<reference evidence="2" key="1">
    <citation type="submission" date="2021-02" db="EMBL/GenBank/DDBJ databases">
        <authorList>
            <person name="Dougan E. K."/>
            <person name="Rhodes N."/>
            <person name="Thang M."/>
            <person name="Chan C."/>
        </authorList>
    </citation>
    <scope>NUCLEOTIDE SEQUENCE</scope>
</reference>
<dbReference type="EMBL" id="CAJNNW010031024">
    <property type="protein sequence ID" value="CAE8705673.1"/>
    <property type="molecule type" value="Genomic_DNA"/>
</dbReference>
<proteinExistence type="predicted"/>
<dbReference type="EMBL" id="CAJNNV010024254">
    <property type="protein sequence ID" value="CAE8609199.1"/>
    <property type="molecule type" value="Genomic_DNA"/>
</dbReference>
<name>A0A813FBP6_POLGL</name>
<sequence>MLRAFQQAVPGDLDQITGSLSNAGRNNKNKNKNKNKNNNNNNNNSSSSSKSSSNNNTKNKPLEQSPQSGAGHADLAPHQFNDPVAVSGGKRITATPAWQ</sequence>
<feature type="compositionally biased region" description="Polar residues" evidence="1">
    <location>
        <begin position="16"/>
        <end position="25"/>
    </location>
</feature>
<evidence type="ECO:0000313" key="2">
    <source>
        <dbReference type="EMBL" id="CAE8609199.1"/>
    </source>
</evidence>
<feature type="region of interest" description="Disordered" evidence="1">
    <location>
        <begin position="1"/>
        <end position="99"/>
    </location>
</feature>
<evidence type="ECO:0000256" key="1">
    <source>
        <dbReference type="SAM" id="MobiDB-lite"/>
    </source>
</evidence>